<protein>
    <submittedName>
        <fullName evidence="1">Uncharacterized protein</fullName>
    </submittedName>
</protein>
<dbReference type="Proteomes" id="UP000053105">
    <property type="component" value="Unassembled WGS sequence"/>
</dbReference>
<accession>A0A0M9A9C5</accession>
<evidence type="ECO:0000313" key="1">
    <source>
        <dbReference type="EMBL" id="KOX78603.1"/>
    </source>
</evidence>
<evidence type="ECO:0000313" key="2">
    <source>
        <dbReference type="Proteomes" id="UP000053105"/>
    </source>
</evidence>
<organism evidence="1 2">
    <name type="scientific">Melipona quadrifasciata</name>
    <dbReference type="NCBI Taxonomy" id="166423"/>
    <lineage>
        <taxon>Eukaryota</taxon>
        <taxon>Metazoa</taxon>
        <taxon>Ecdysozoa</taxon>
        <taxon>Arthropoda</taxon>
        <taxon>Hexapoda</taxon>
        <taxon>Insecta</taxon>
        <taxon>Pterygota</taxon>
        <taxon>Neoptera</taxon>
        <taxon>Endopterygota</taxon>
        <taxon>Hymenoptera</taxon>
        <taxon>Apocrita</taxon>
        <taxon>Aculeata</taxon>
        <taxon>Apoidea</taxon>
        <taxon>Anthophila</taxon>
        <taxon>Apidae</taxon>
        <taxon>Melipona</taxon>
    </lineage>
</organism>
<dbReference type="EMBL" id="KQ435720">
    <property type="protein sequence ID" value="KOX78603.1"/>
    <property type="molecule type" value="Genomic_DNA"/>
</dbReference>
<gene>
    <name evidence="1" type="ORF">WN51_07464</name>
</gene>
<sequence length="109" mass="12225">MHLDDALWLQCVIPGISQVLWTLKLIPITDLLPPPLAAGVFARKEAWNDFKAQYNIAPGRNAKPQSINYIILIIKLPTNQTELILLFKSVFCSDRKTSDVNIISPISII</sequence>
<name>A0A0M9A9C5_9HYME</name>
<dbReference type="AlphaFoldDB" id="A0A0M9A9C5"/>
<reference evidence="1 2" key="1">
    <citation type="submission" date="2015-07" db="EMBL/GenBank/DDBJ databases">
        <title>The genome of Melipona quadrifasciata.</title>
        <authorList>
            <person name="Pan H."/>
            <person name="Kapheim K."/>
        </authorList>
    </citation>
    <scope>NUCLEOTIDE SEQUENCE [LARGE SCALE GENOMIC DNA]</scope>
    <source>
        <strain evidence="1">0111107301</strain>
        <tissue evidence="1">Whole body</tissue>
    </source>
</reference>
<proteinExistence type="predicted"/>
<keyword evidence="2" id="KW-1185">Reference proteome</keyword>